<dbReference type="Proteomes" id="UP001612928">
    <property type="component" value="Unassembled WGS sequence"/>
</dbReference>
<dbReference type="EMBL" id="JBITMB010000007">
    <property type="protein sequence ID" value="MFI7444141.1"/>
    <property type="molecule type" value="Genomic_DNA"/>
</dbReference>
<evidence type="ECO:0000313" key="1">
    <source>
        <dbReference type="EMBL" id="MFI7444141.1"/>
    </source>
</evidence>
<keyword evidence="2" id="KW-1185">Reference proteome</keyword>
<reference evidence="1 2" key="1">
    <citation type="submission" date="2024-10" db="EMBL/GenBank/DDBJ databases">
        <title>The Natural Products Discovery Center: Release of the First 8490 Sequenced Strains for Exploring Actinobacteria Biosynthetic Diversity.</title>
        <authorList>
            <person name="Kalkreuter E."/>
            <person name="Kautsar S.A."/>
            <person name="Yang D."/>
            <person name="Bader C.D."/>
            <person name="Teijaro C.N."/>
            <person name="Fluegel L."/>
            <person name="Davis C.M."/>
            <person name="Simpson J.R."/>
            <person name="Lauterbach L."/>
            <person name="Steele A.D."/>
            <person name="Gui C."/>
            <person name="Meng S."/>
            <person name="Li G."/>
            <person name="Viehrig K."/>
            <person name="Ye F."/>
            <person name="Su P."/>
            <person name="Kiefer A.F."/>
            <person name="Nichols A."/>
            <person name="Cepeda A.J."/>
            <person name="Yan W."/>
            <person name="Fan B."/>
            <person name="Jiang Y."/>
            <person name="Adhikari A."/>
            <person name="Zheng C.-J."/>
            <person name="Schuster L."/>
            <person name="Cowan T.M."/>
            <person name="Smanski M.J."/>
            <person name="Chevrette M.G."/>
            <person name="De Carvalho L.P.S."/>
            <person name="Shen B."/>
        </authorList>
    </citation>
    <scope>NUCLEOTIDE SEQUENCE [LARGE SCALE GENOMIC DNA]</scope>
    <source>
        <strain evidence="1 2">NPDC049503</strain>
    </source>
</reference>
<organism evidence="1 2">
    <name type="scientific">Nonomuraea indica</name>
    <dbReference type="NCBI Taxonomy" id="1581193"/>
    <lineage>
        <taxon>Bacteria</taxon>
        <taxon>Bacillati</taxon>
        <taxon>Actinomycetota</taxon>
        <taxon>Actinomycetes</taxon>
        <taxon>Streptosporangiales</taxon>
        <taxon>Streptosporangiaceae</taxon>
        <taxon>Nonomuraea</taxon>
    </lineage>
</organism>
<sequence length="101" mass="10744">MSETYDGIQVAFGSRVRTAEDLAGVADRLERAVSLALPGVARCAGARDELSEEFDAECAGLTDRMGQHFESIAAQLRGMAARHMASEQTYVRAEHANGGAS</sequence>
<comment type="caution">
    <text evidence="1">The sequence shown here is derived from an EMBL/GenBank/DDBJ whole genome shotgun (WGS) entry which is preliminary data.</text>
</comment>
<proteinExistence type="predicted"/>
<accession>A0ABW8ABM9</accession>
<name>A0ABW8ABM9_9ACTN</name>
<gene>
    <name evidence="1" type="ORF">ACIBP5_29570</name>
</gene>
<protein>
    <recommendedName>
        <fullName evidence="3">PE domain-containing protein</fullName>
    </recommendedName>
</protein>
<evidence type="ECO:0008006" key="3">
    <source>
        <dbReference type="Google" id="ProtNLM"/>
    </source>
</evidence>
<dbReference type="RefSeq" id="WP_101788886.1">
    <property type="nucleotide sequence ID" value="NZ_JBITMB010000007.1"/>
</dbReference>
<evidence type="ECO:0000313" key="2">
    <source>
        <dbReference type="Proteomes" id="UP001612928"/>
    </source>
</evidence>